<dbReference type="RefSeq" id="WP_243478423.1">
    <property type="nucleotide sequence ID" value="NZ_CP063982.1"/>
</dbReference>
<sequence>MLAGCAGTRTNDPEAMNNHLNQSNYQAIAAAYLKDGKPNYDEDNLLDALEAGKAFNDAGMWAHSKRAFEIASSQLAWKEDSVDTPSEVMNLLGTTLTSSAFGAYQGKIFEGGMIDYYQAINEIMMGNEQNARVDFNRFDVRMSNAVAQYASFREEVREENRAEMSQENAGLANNTFDAARGQFIEGVANVTGKQPDAKIRIAAGEFMSGVFRATSSASADKNANKVTYPLKAAAKASSTNAGAQLATRTANQLQATGFKSKGKVYVLYEDGKGPSFTEFRIDLPLFLVSNKVTYSGIALPKFQPGQPAFGRLQFGGTPSVEMTNITNISGMEFDVAYPGIVTKAVVSTVIKTAAQVAANAVIDEQTKDAPLLGVLMKLGIGAAQAASTQADVRAWANLPNTIQIAVVNRPSSGQLSVQSPNGTKIADIALPNADNTLVLVKASGVGGLPAIYIKALPTQPEPTLRASR</sequence>
<accession>A0ABY4AJ97</accession>
<keyword evidence="2" id="KW-1185">Reference proteome</keyword>
<evidence type="ECO:0000313" key="2">
    <source>
        <dbReference type="Proteomes" id="UP000831607"/>
    </source>
</evidence>
<evidence type="ECO:0000313" key="1">
    <source>
        <dbReference type="EMBL" id="UOD50028.1"/>
    </source>
</evidence>
<protein>
    <recommendedName>
        <fullName evidence="3">Lipoprotein</fullName>
    </recommendedName>
</protein>
<dbReference type="EMBL" id="CP063982">
    <property type="protein sequence ID" value="UOD50028.1"/>
    <property type="molecule type" value="Genomic_DNA"/>
</dbReference>
<reference evidence="1 2" key="1">
    <citation type="submission" date="2020-11" db="EMBL/GenBank/DDBJ databases">
        <title>Algicoccus daihaiensis sp.nov., isolated from Daihai Lake in Inner Mongolia.</title>
        <authorList>
            <person name="Kai J."/>
        </authorList>
    </citation>
    <scope>NUCLEOTIDE SEQUENCE [LARGE SCALE GENOMIC DNA]</scope>
    <source>
        <strain evidence="2">f23</strain>
    </source>
</reference>
<dbReference type="Proteomes" id="UP000831607">
    <property type="component" value="Chromosome"/>
</dbReference>
<organism evidence="1 2">
    <name type="scientific">Orrella daihaiensis</name>
    <dbReference type="NCBI Taxonomy" id="2782176"/>
    <lineage>
        <taxon>Bacteria</taxon>
        <taxon>Pseudomonadati</taxon>
        <taxon>Pseudomonadota</taxon>
        <taxon>Betaproteobacteria</taxon>
        <taxon>Burkholderiales</taxon>
        <taxon>Alcaligenaceae</taxon>
        <taxon>Orrella</taxon>
    </lineage>
</organism>
<proteinExistence type="predicted"/>
<gene>
    <name evidence="1" type="ORF">DHf2319_11390</name>
</gene>
<name>A0ABY4AJ97_9BURK</name>
<evidence type="ECO:0008006" key="3">
    <source>
        <dbReference type="Google" id="ProtNLM"/>
    </source>
</evidence>